<organism evidence="1 2">
    <name type="scientific">Pontibacter chinhatensis</name>
    <dbReference type="NCBI Taxonomy" id="1436961"/>
    <lineage>
        <taxon>Bacteria</taxon>
        <taxon>Pseudomonadati</taxon>
        <taxon>Bacteroidota</taxon>
        <taxon>Cytophagia</taxon>
        <taxon>Cytophagales</taxon>
        <taxon>Hymenobacteraceae</taxon>
        <taxon>Pontibacter</taxon>
    </lineage>
</organism>
<reference evidence="2" key="1">
    <citation type="submission" date="2016-10" db="EMBL/GenBank/DDBJ databases">
        <authorList>
            <person name="Varghese N."/>
            <person name="Submissions S."/>
        </authorList>
    </citation>
    <scope>NUCLEOTIDE SEQUENCE [LARGE SCALE GENOMIC DNA]</scope>
    <source>
        <strain evidence="2">LP51</strain>
    </source>
</reference>
<evidence type="ECO:0000313" key="2">
    <source>
        <dbReference type="Proteomes" id="UP000198724"/>
    </source>
</evidence>
<accession>A0A1I2UJ72</accession>
<gene>
    <name evidence="1" type="ORF">SAMN05421739_103567</name>
</gene>
<name>A0A1I2UJ72_9BACT</name>
<dbReference type="AlphaFoldDB" id="A0A1I2UJ72"/>
<proteinExistence type="predicted"/>
<protein>
    <submittedName>
        <fullName evidence="1">Uncharacterized protein</fullName>
    </submittedName>
</protein>
<keyword evidence="2" id="KW-1185">Reference proteome</keyword>
<sequence>MYANPLLIMTKTILPLLALCLLLLSGCAITSTSTAKVKKPQKHYIGLMTLVVNSDADISQLDSATYEQHIRGKFNNLENDKYRRHLEKTLVRNLEHPSVQTRLVKSADVFDLNTDISYSEFLQKVRATGVDGILFVKQGNYWYNTSYSTVHFEYTSSTTASSQPSTSYHTYLIDIDTLQPVWYANSLVEGISAGFDTLNNHLARSIFRKLRKDKYILAGY</sequence>
<dbReference type="Proteomes" id="UP000198724">
    <property type="component" value="Unassembled WGS sequence"/>
</dbReference>
<dbReference type="STRING" id="1436961.SAMN05421739_103567"/>
<dbReference type="EMBL" id="FOOT01000003">
    <property type="protein sequence ID" value="SFG77080.1"/>
    <property type="molecule type" value="Genomic_DNA"/>
</dbReference>
<evidence type="ECO:0000313" key="1">
    <source>
        <dbReference type="EMBL" id="SFG77080.1"/>
    </source>
</evidence>